<proteinExistence type="predicted"/>
<gene>
    <name evidence="1" type="ORF">WI41_24700</name>
</gene>
<comment type="caution">
    <text evidence="1">The sequence shown here is derived from an EMBL/GenBank/DDBJ whole genome shotgun (WGS) entry which is preliminary data.</text>
</comment>
<dbReference type="AlphaFoldDB" id="A0AAP1C2E1"/>
<sequence>MALCSGDDASRQAGGCFACAMRAAIGDHGGHAPASTCRIRACVAAWCDPIVRVPAETCRGSADPMKKGESFRPNVLY</sequence>
<evidence type="ECO:0000313" key="2">
    <source>
        <dbReference type="Proteomes" id="UP000056450"/>
    </source>
</evidence>
<reference evidence="1 2" key="1">
    <citation type="submission" date="2015-11" db="EMBL/GenBank/DDBJ databases">
        <title>Expanding the genomic diversity of Burkholderia species for the development of highly accurate diagnostics.</title>
        <authorList>
            <person name="Sahl J."/>
            <person name="Keim P."/>
            <person name="Wagner D."/>
        </authorList>
    </citation>
    <scope>NUCLEOTIDE SEQUENCE [LARGE SCALE GENOMIC DNA]</scope>
    <source>
        <strain evidence="1 2">RF32-BP12</strain>
    </source>
</reference>
<dbReference type="Proteomes" id="UP000056450">
    <property type="component" value="Unassembled WGS sequence"/>
</dbReference>
<name>A0AAP1C2E1_9BURK</name>
<accession>A0AAP1C2E1</accession>
<evidence type="ECO:0000313" key="1">
    <source>
        <dbReference type="EMBL" id="KVA01516.1"/>
    </source>
</evidence>
<organism evidence="1 2">
    <name type="scientific">Burkholderia latens</name>
    <dbReference type="NCBI Taxonomy" id="488446"/>
    <lineage>
        <taxon>Bacteria</taxon>
        <taxon>Pseudomonadati</taxon>
        <taxon>Pseudomonadota</taxon>
        <taxon>Betaproteobacteria</taxon>
        <taxon>Burkholderiales</taxon>
        <taxon>Burkholderiaceae</taxon>
        <taxon>Burkholderia</taxon>
        <taxon>Burkholderia cepacia complex</taxon>
    </lineage>
</organism>
<protein>
    <submittedName>
        <fullName evidence="1">Uncharacterized protein</fullName>
    </submittedName>
</protein>
<dbReference type="EMBL" id="LOTQ01000041">
    <property type="protein sequence ID" value="KVA01516.1"/>
    <property type="molecule type" value="Genomic_DNA"/>
</dbReference>